<dbReference type="Proteomes" id="UP000239560">
    <property type="component" value="Unassembled WGS sequence"/>
</dbReference>
<evidence type="ECO:0000313" key="5">
    <source>
        <dbReference type="Proteomes" id="UP000199069"/>
    </source>
</evidence>
<dbReference type="OrthoDB" id="5371740at2759"/>
<organism evidence="3 5">
    <name type="scientific">Rhodotorula toruloides</name>
    <name type="common">Yeast</name>
    <name type="synonym">Rhodosporidium toruloides</name>
    <dbReference type="NCBI Taxonomy" id="5286"/>
    <lineage>
        <taxon>Eukaryota</taxon>
        <taxon>Fungi</taxon>
        <taxon>Dikarya</taxon>
        <taxon>Basidiomycota</taxon>
        <taxon>Pucciniomycotina</taxon>
        <taxon>Microbotryomycetes</taxon>
        <taxon>Sporidiobolales</taxon>
        <taxon>Sporidiobolaceae</taxon>
        <taxon>Rhodotorula</taxon>
    </lineage>
</organism>
<dbReference type="PANTHER" id="PTHR44229">
    <property type="entry name" value="15-HYDROXYPROSTAGLANDIN DEHYDROGENASE [NAD(+)]"/>
    <property type="match status" value="1"/>
</dbReference>
<evidence type="ECO:0008006" key="7">
    <source>
        <dbReference type="Google" id="ProtNLM"/>
    </source>
</evidence>
<evidence type="ECO:0000256" key="1">
    <source>
        <dbReference type="ARBA" id="ARBA00006484"/>
    </source>
</evidence>
<dbReference type="GO" id="GO:0005737">
    <property type="term" value="C:cytoplasm"/>
    <property type="evidence" value="ECO:0007669"/>
    <property type="project" value="TreeGrafter"/>
</dbReference>
<dbReference type="EMBL" id="CWKI01000001">
    <property type="protein sequence ID" value="CTR04776.1"/>
    <property type="molecule type" value="Genomic_DNA"/>
</dbReference>
<evidence type="ECO:0000313" key="6">
    <source>
        <dbReference type="Proteomes" id="UP000239560"/>
    </source>
</evidence>
<dbReference type="GO" id="GO:0016616">
    <property type="term" value="F:oxidoreductase activity, acting on the CH-OH group of donors, NAD or NADP as acceptor"/>
    <property type="evidence" value="ECO:0007669"/>
    <property type="project" value="TreeGrafter"/>
</dbReference>
<evidence type="ECO:0000313" key="3">
    <source>
        <dbReference type="EMBL" id="CTR04776.1"/>
    </source>
</evidence>
<dbReference type="PRINTS" id="PR00081">
    <property type="entry name" value="GDHRDH"/>
</dbReference>
<dbReference type="EMBL" id="LCTV02000001">
    <property type="protein sequence ID" value="PRQ78014.1"/>
    <property type="molecule type" value="Genomic_DNA"/>
</dbReference>
<keyword evidence="2" id="KW-0560">Oxidoreductase</keyword>
<evidence type="ECO:0000256" key="2">
    <source>
        <dbReference type="ARBA" id="ARBA00023002"/>
    </source>
</evidence>
<reference evidence="3 5" key="1">
    <citation type="submission" date="2015-07" db="EMBL/GenBank/DDBJ databases">
        <authorList>
            <person name="Cajimat M.N.B."/>
            <person name="Milazzo M.L."/>
            <person name="Fulhorst C.F."/>
        </authorList>
    </citation>
    <scope>NUCLEOTIDE SEQUENCE [LARGE SCALE GENOMIC DNA]</scope>
    <source>
        <strain evidence="3">Single colony</strain>
    </source>
</reference>
<proteinExistence type="inferred from homology"/>
<reference evidence="4 6" key="2">
    <citation type="journal article" date="2018" name="Elife">
        <title>Functional genomics of lipid metabolism in the oleaginous yeast Rhodosporidium toruloides.</title>
        <authorList>
            <person name="Coradetti S.T."/>
            <person name="Pinel D."/>
            <person name="Geiselman G."/>
            <person name="Ito M."/>
            <person name="Mondo S."/>
            <person name="Reilly M.C."/>
            <person name="Cheng Y.F."/>
            <person name="Bauer S."/>
            <person name="Grigoriev I."/>
            <person name="Gladden J.M."/>
            <person name="Simmons B.A."/>
            <person name="Brem R."/>
            <person name="Arkin A.P."/>
            <person name="Skerker J.M."/>
        </authorList>
    </citation>
    <scope>NUCLEOTIDE SEQUENCE [LARGE SCALE GENOMIC DNA]</scope>
    <source>
        <strain evidence="4 6">NBRC 0880</strain>
    </source>
</reference>
<name>A0A0K3CCB9_RHOTO</name>
<dbReference type="AlphaFoldDB" id="A0A0K3CCB9"/>
<sequence length="340" mass="36120">MVSNEDASAAIGELIKTQSAEVRQSRASIPLNIDEAWACGEADLKGNVVVVTGAGSGFGRGFSLKAGQFGAKVVLSDLRKESVQKVADEIVSKGGQATTIACNVTKWEDQVKMFRHARDTYGHVDIVVANAGIAEPPTARFLDFRTENGEPTKPALPTIDVNLIGLMYTVKLAFFHLRENPARDGKSIVLLGSMASFLGIPGAPAYGATKHAVLGLMRSLYFDARVYGIRINTVHPFFVKTNIFGLIPTLLLTGIPLPTVDDVVAAMTAAACKTSSNGSAFVVDFKGILEIPYSASASEENGGYYAIFAQRAQGALSLGKYVFDIVAAFAGVLSGRRPLQ</sequence>
<keyword evidence="5" id="KW-1185">Reference proteome</keyword>
<dbReference type="Proteomes" id="UP000199069">
    <property type="component" value="Unassembled WGS sequence"/>
</dbReference>
<protein>
    <recommendedName>
        <fullName evidence="7">Short-chain dehydrogenase/reductase SDR family protein</fullName>
    </recommendedName>
</protein>
<dbReference type="OMA" id="PMYRQFR"/>
<dbReference type="STRING" id="5286.A0A0K3CCB9"/>
<evidence type="ECO:0000313" key="4">
    <source>
        <dbReference type="EMBL" id="PRQ78014.1"/>
    </source>
</evidence>
<dbReference type="Pfam" id="PF00106">
    <property type="entry name" value="adh_short"/>
    <property type="match status" value="1"/>
</dbReference>
<dbReference type="SUPFAM" id="SSF51735">
    <property type="entry name" value="NAD(P)-binding Rossmann-fold domains"/>
    <property type="match status" value="1"/>
</dbReference>
<comment type="similarity">
    <text evidence="1">Belongs to the short-chain dehydrogenases/reductases (SDR) family.</text>
</comment>
<dbReference type="InterPro" id="IPR002347">
    <property type="entry name" value="SDR_fam"/>
</dbReference>
<dbReference type="InterPro" id="IPR036291">
    <property type="entry name" value="NAD(P)-bd_dom_sf"/>
</dbReference>
<dbReference type="Gene3D" id="3.40.50.720">
    <property type="entry name" value="NAD(P)-binding Rossmann-like Domain"/>
    <property type="match status" value="1"/>
</dbReference>
<dbReference type="PANTHER" id="PTHR44229:SF4">
    <property type="entry name" value="15-HYDROXYPROSTAGLANDIN DEHYDROGENASE [NAD(+)]"/>
    <property type="match status" value="1"/>
</dbReference>
<accession>A0A0K3CCB9</accession>
<gene>
    <name evidence="3" type="primary">FGENESH: predicted gene_1.637</name>
    <name evidence="4" type="ORF">AAT19DRAFT_9082</name>
    <name evidence="3" type="ORF">BN2166_0006370</name>
</gene>